<dbReference type="SUPFAM" id="SSF49299">
    <property type="entry name" value="PKD domain"/>
    <property type="match status" value="2"/>
</dbReference>
<dbReference type="Pfam" id="PF05345">
    <property type="entry name" value="He_PIG"/>
    <property type="match status" value="1"/>
</dbReference>
<feature type="domain" description="PKD/Chitinase" evidence="3">
    <location>
        <begin position="361"/>
        <end position="451"/>
    </location>
</feature>
<dbReference type="Gene3D" id="2.60.40.740">
    <property type="match status" value="1"/>
</dbReference>
<feature type="region of interest" description="Disordered" evidence="1">
    <location>
        <begin position="2325"/>
        <end position="2376"/>
    </location>
</feature>
<dbReference type="InterPro" id="IPR022441">
    <property type="entry name" value="Para_beta_helix_rpt-2"/>
</dbReference>
<dbReference type="EMBL" id="JACKXD010000005">
    <property type="protein sequence ID" value="MBB6647437.1"/>
    <property type="molecule type" value="Genomic_DNA"/>
</dbReference>
<gene>
    <name evidence="4" type="ORF">H5V44_14280</name>
</gene>
<feature type="compositionally biased region" description="Low complexity" evidence="1">
    <location>
        <begin position="2327"/>
        <end position="2347"/>
    </location>
</feature>
<feature type="region of interest" description="Disordered" evidence="1">
    <location>
        <begin position="1145"/>
        <end position="1174"/>
    </location>
</feature>
<evidence type="ECO:0000256" key="1">
    <source>
        <dbReference type="SAM" id="MobiDB-lite"/>
    </source>
</evidence>
<dbReference type="InterPro" id="IPR007742">
    <property type="entry name" value="NosD_dom"/>
</dbReference>
<dbReference type="Pfam" id="PF22352">
    <property type="entry name" value="K319L-like_PKD"/>
    <property type="match status" value="7"/>
</dbReference>
<feature type="compositionally biased region" description="Polar residues" evidence="1">
    <location>
        <begin position="673"/>
        <end position="690"/>
    </location>
</feature>
<dbReference type="GO" id="GO:0005509">
    <property type="term" value="F:calcium ion binding"/>
    <property type="evidence" value="ECO:0007669"/>
    <property type="project" value="InterPro"/>
</dbReference>
<dbReference type="GO" id="GO:0016020">
    <property type="term" value="C:membrane"/>
    <property type="evidence" value="ECO:0007669"/>
    <property type="project" value="InterPro"/>
</dbReference>
<dbReference type="Pfam" id="PF05048">
    <property type="entry name" value="NosD"/>
    <property type="match status" value="1"/>
</dbReference>
<dbReference type="Proteomes" id="UP000546257">
    <property type="component" value="Unassembled WGS sequence"/>
</dbReference>
<dbReference type="GO" id="GO:0031410">
    <property type="term" value="C:cytoplasmic vesicle"/>
    <property type="evidence" value="ECO:0007669"/>
    <property type="project" value="TreeGrafter"/>
</dbReference>
<dbReference type="InterPro" id="IPR022409">
    <property type="entry name" value="PKD/Chitinase_dom"/>
</dbReference>
<dbReference type="Gene3D" id="2.160.20.10">
    <property type="entry name" value="Single-stranded right-handed beta-helix, Pectin lyase-like"/>
    <property type="match status" value="3"/>
</dbReference>
<accession>A0A7J9SMZ6</accession>
<keyword evidence="5" id="KW-1185">Reference proteome</keyword>
<feature type="compositionally biased region" description="Polar residues" evidence="1">
    <location>
        <begin position="346"/>
        <end position="360"/>
    </location>
</feature>
<dbReference type="InterPro" id="IPR015919">
    <property type="entry name" value="Cadherin-like_sf"/>
</dbReference>
<dbReference type="InterPro" id="IPR013783">
    <property type="entry name" value="Ig-like_fold"/>
</dbReference>
<dbReference type="InterPro" id="IPR012334">
    <property type="entry name" value="Pectin_lyas_fold"/>
</dbReference>
<organism evidence="4 5">
    <name type="scientific">Halobellus ruber</name>
    <dbReference type="NCBI Taxonomy" id="2761102"/>
    <lineage>
        <taxon>Archaea</taxon>
        <taxon>Methanobacteriati</taxon>
        <taxon>Methanobacteriota</taxon>
        <taxon>Stenosarchaea group</taxon>
        <taxon>Halobacteria</taxon>
        <taxon>Halobacteriales</taxon>
        <taxon>Haloferacaceae</taxon>
        <taxon>Halobellus</taxon>
    </lineage>
</organism>
<keyword evidence="2" id="KW-0812">Transmembrane</keyword>
<dbReference type="SMART" id="SM00089">
    <property type="entry name" value="PKD"/>
    <property type="match status" value="8"/>
</dbReference>
<dbReference type="PANTHER" id="PTHR46182:SF2">
    <property type="entry name" value="FI19480P1"/>
    <property type="match status" value="1"/>
</dbReference>
<feature type="compositionally biased region" description="Low complexity" evidence="1">
    <location>
        <begin position="1298"/>
        <end position="1308"/>
    </location>
</feature>
<dbReference type="InterPro" id="IPR035986">
    <property type="entry name" value="PKD_dom_sf"/>
</dbReference>
<feature type="compositionally biased region" description="Gly residues" evidence="1">
    <location>
        <begin position="2142"/>
        <end position="2165"/>
    </location>
</feature>
<dbReference type="InterPro" id="IPR055353">
    <property type="entry name" value="DUF7619"/>
</dbReference>
<feature type="domain" description="PKD/Chitinase" evidence="3">
    <location>
        <begin position="738"/>
        <end position="828"/>
    </location>
</feature>
<feature type="domain" description="PKD/Chitinase" evidence="3">
    <location>
        <begin position="550"/>
        <end position="639"/>
    </location>
</feature>
<reference evidence="4 5" key="1">
    <citation type="submission" date="2020-08" db="EMBL/GenBank/DDBJ databases">
        <authorList>
            <person name="Seo M.-J."/>
        </authorList>
    </citation>
    <scope>NUCLEOTIDE SEQUENCE [LARGE SCALE GENOMIC DNA]</scope>
    <source>
        <strain evidence="4 5">MBLA0160</strain>
    </source>
</reference>
<feature type="domain" description="PKD/Chitinase" evidence="3">
    <location>
        <begin position="267"/>
        <end position="356"/>
    </location>
</feature>
<feature type="domain" description="PKD/Chitinase" evidence="3">
    <location>
        <begin position="1362"/>
        <end position="1442"/>
    </location>
</feature>
<dbReference type="InterPro" id="IPR011050">
    <property type="entry name" value="Pectin_lyase_fold/virulence"/>
</dbReference>
<evidence type="ECO:0000313" key="5">
    <source>
        <dbReference type="Proteomes" id="UP000546257"/>
    </source>
</evidence>
<dbReference type="Gene3D" id="2.60.40.10">
    <property type="entry name" value="Immunoglobulins"/>
    <property type="match status" value="8"/>
</dbReference>
<feature type="region of interest" description="Disordered" evidence="1">
    <location>
        <begin position="448"/>
        <end position="485"/>
    </location>
</feature>
<feature type="compositionally biased region" description="Polar residues" evidence="1">
    <location>
        <begin position="535"/>
        <end position="544"/>
    </location>
</feature>
<evidence type="ECO:0000256" key="2">
    <source>
        <dbReference type="SAM" id="Phobius"/>
    </source>
</evidence>
<dbReference type="NCBIfam" id="TIGR03804">
    <property type="entry name" value="para_beta_helix"/>
    <property type="match status" value="2"/>
</dbReference>
<dbReference type="InterPro" id="IPR006626">
    <property type="entry name" value="PbH1"/>
</dbReference>
<dbReference type="SUPFAM" id="SSF51126">
    <property type="entry name" value="Pectin lyase-like"/>
    <property type="match status" value="2"/>
</dbReference>
<dbReference type="Pfam" id="PF24595">
    <property type="entry name" value="DUF7619"/>
    <property type="match status" value="1"/>
</dbReference>
<evidence type="ECO:0000313" key="4">
    <source>
        <dbReference type="EMBL" id="MBB6647437.1"/>
    </source>
</evidence>
<proteinExistence type="predicted"/>
<feature type="region of interest" description="Disordered" evidence="1">
    <location>
        <begin position="29"/>
        <end position="53"/>
    </location>
</feature>
<keyword evidence="2" id="KW-1133">Transmembrane helix</keyword>
<feature type="domain" description="PKD/Chitinase" evidence="3">
    <location>
        <begin position="456"/>
        <end position="545"/>
    </location>
</feature>
<sequence length="2405" mass="249004">MSFRSRTAAVATALIIVTATVPVQAAVGSPTGAHGPSPTAPPVPTAGGAAAQTEESRIITATGPEEAAPGDRVSVSFNLTNPRNASREFVVDVVLPSGWRVVNQSGDGGTWNATRTAWRWQRLDANESVAPSVTVSVPGNETGGDATVRGIALSRPDFRREASHTVTVVGTPEADAGRDRTVTGGQRVELNATGSSNPDNDRLSFSWTQTGGPDVPLRNNDTATPEFTAPTVNSSRTLVFEVTASDGNASDTDTVNVTVRPGNTPPIADAGPDRTATGGTAVELNASGSSDPDGDRLSFLWAQTSGPTVTLRGSTTATPTFTTPEVKSERTLVFEVTVSDGTGFDSDTVNVTVQPGNTPPTADAGRDRTTVGGRSVRLNASGSSDPDGDALSFSWTQTAGPNVTLQGATTATPGFTAPDTDTPVTLAFELTVADGNGGSDTDTVSVTVRPANQPPTADAGPDRTTVGGRSVRLNASGSSDPDGDALSFSWTQTAGPNVTLQGATTATPGFGAPSVSSERTLRFEVTVSDGDASDTDTVNVTIQPADQPPTAAAGSNRTVEEREPVALDGTGSSDPDADPLSFSWTQTAGPSVSFRNASTATPEFAAPTVDTATDLTFELVVSDGNSSDRDAVTVTVLPNEPPRADAGYDRRTLDGRTVALDGSASSDPDGDTLSFSWTQTSGPNVTLQDAGTATPEFAAPIINGERALTFELTVSDGDGGSDTDTVTITLVPSNYPPTADAGANRTVNRGTSVTLNATGSSDPDGDSLSYRWAQTAGPNVTLRNGSTATPEFTAPDVDTPTTLTFAVTVSDGNGEADTDTVTVTATGTIHTVTGCTRITRAGTYRLAGNVTANASRPCFFVSASDVVIDGNGHTVAAIGSGDDRGHPLAVRASPSVSDPPQGTLSNVTVRDIRFVNWTEPAEFTDVNDTTVENVTVENATRGSGFLPESAIRFDGGTTHRIVGTRVLNASDRGIGLFGASGVSVRRTTVDGSGGYGVYVDRGGNHTLGNTTVTDNFVGIGSFDGGLNDSVIVDNAINSNDEDGILLGSGAVRNVRVVDNTLRDNGGNGIEATVVYASAVAGNDVGSNGGFGVYADRIQDSRVVENAVSGNAGLGVLLVATSGTSRNNTVAGNDLRANRGGIKVSDSDASRVRNNTVRPGGGTGTGISVSGSDNATVRNNTVDGAGNAVYVTTASNVTVRDNTLTNSSTGIGLLRADRHRAVGNVIRNNRVGIRFIGDSQFATVRRNRIVNNTDGGIEFDSDSPVDTVTVRRNVIAGNGRYGIRNDADAVVDATRNWWGSPDGPSSPGSATRNLSDPSTGAVANGSGDAVSAGSNRLVANVRFDPWLTTSPAGAGAGFRVTTDRLARTKLGEPVTHRLTTRQGTSPVDFDVVNGSLPPGMTLHDDGVLNGTPTRVGNYTFTVRATDGDGTTANATLTKRVSATIPSADIVIDKEGGRAVAGRKQLYVIRVKNTGNTIARDVPVSEYLQPWFTYASSTPAPDNVTTQVTRNGSRERLESILSRNGTTVELNSSITKTTIKWSIDELRPGESQILTYQAQLDENLQQGFTVTGRACSCSGPCCEDYEECLEESVEKCEIPALLSEIGKTTPGIPVEKVCRFLADTTGCRRGYKSCRARNGLPGRVPECDKDRRRVQQPVDPNEKIVAADRYIQPDRTLPYAVRFENVGNAPARNVTVTDTLPTTLNRSSVEVLTANRTRKSLAPGESVTLLRQNRTRTKTVTIGNRTVTRNVTVVEHHTATLQGRTLRWRLENVDLAPNATGTLLFSADPASGLSTGTRIENNATIRFDQVSSLTTNDTVNIVDDAAPTCRMDSLPAESPRNVSLSWTVTDRVGEVETVSVFVSTDGETWTTAPIDTDGGNASFVGDLGEEYRFMCVAEDTAGNREAQTPSVEASTTVASADINGTILEADGDPAVNDTVTVGDTSGVGFSTAVVDPDGGVVCGLGRVNRVPTDAAGRFSLTTEADTTKGVSYYQAHTARFLRANATPPPGSVAFPRDGSPDIYALTRVNTSADRSIGPTTLPDAHTLNVTVVTEAGVPVEDALVAFGHTGTDGARAAVVFPNATNADGMVAPEATDAMGIEVVGNVSVVVRPPSGDSFTDRTYTRNLTVDSDRNVTVELETDAAGGGDGPGDTGGDGTGGGDAGGGTATDIPLIDVDPDVVEEAAVEQRTGEFDETETVSRITFDGSAPSAATVAEFDGLPESTVRTILERIVADVAGIDSPSEVGLVAIADVSPSSSIPDETSATVEIEVSSERLNDPESAVIVHRGADGWTLRETTVRDVGDGTVTLTAPVDSFSLVAVVERPSLRATATGQTPTPAPTTATATPEADGGSTPSGGTQAPEAVGTEPSTSLPTEPGGFDPGVAVALVLVAGIAVVVTILRRRNEL</sequence>
<feature type="region of interest" description="Disordered" evidence="1">
    <location>
        <begin position="2138"/>
        <end position="2167"/>
    </location>
</feature>
<feature type="region of interest" description="Disordered" evidence="1">
    <location>
        <begin position="660"/>
        <end position="690"/>
    </location>
</feature>
<comment type="caution">
    <text evidence="4">The sequence shown here is derived from an EMBL/GenBank/DDBJ whole genome shotgun (WGS) entry which is preliminary data.</text>
</comment>
<feature type="domain" description="PKD/Chitinase" evidence="3">
    <location>
        <begin position="173"/>
        <end position="262"/>
    </location>
</feature>
<dbReference type="SMART" id="SM00710">
    <property type="entry name" value="PbH1"/>
    <property type="match status" value="16"/>
</dbReference>
<keyword evidence="2" id="KW-0472">Membrane</keyword>
<name>A0A7J9SMZ6_9EURY</name>
<dbReference type="RefSeq" id="WP_185193810.1">
    <property type="nucleotide sequence ID" value="NZ_JACKXD010000005.1"/>
</dbReference>
<dbReference type="Pfam" id="PF13229">
    <property type="entry name" value="Beta_helix"/>
    <property type="match status" value="1"/>
</dbReference>
<dbReference type="PANTHER" id="PTHR46182">
    <property type="entry name" value="FI19480P1"/>
    <property type="match status" value="1"/>
</dbReference>
<feature type="region of interest" description="Disordered" evidence="1">
    <location>
        <begin position="528"/>
        <end position="561"/>
    </location>
</feature>
<dbReference type="InterPro" id="IPR039448">
    <property type="entry name" value="Beta_helix"/>
</dbReference>
<feature type="region of interest" description="Disordered" evidence="1">
    <location>
        <begin position="1295"/>
        <end position="1329"/>
    </location>
</feature>
<protein>
    <submittedName>
        <fullName evidence="4">Right-handed parallel beta-helix repeat-containing protein</fullName>
    </submittedName>
</protein>
<dbReference type="SUPFAM" id="SSF49313">
    <property type="entry name" value="Cadherin-like"/>
    <property type="match status" value="1"/>
</dbReference>
<feature type="region of interest" description="Disordered" evidence="1">
    <location>
        <begin position="346"/>
        <end position="391"/>
    </location>
</feature>
<dbReference type="NCBIfam" id="TIGR01451">
    <property type="entry name" value="B_ant_repeat"/>
    <property type="match status" value="1"/>
</dbReference>
<feature type="domain" description="PKD/Chitinase" evidence="3">
    <location>
        <begin position="643"/>
        <end position="733"/>
    </location>
</feature>
<dbReference type="InterPro" id="IPR047589">
    <property type="entry name" value="DUF11_rpt"/>
</dbReference>
<feature type="transmembrane region" description="Helical" evidence="2">
    <location>
        <begin position="2381"/>
        <end position="2399"/>
    </location>
</feature>
<evidence type="ECO:0000259" key="3">
    <source>
        <dbReference type="SMART" id="SM00089"/>
    </source>
</evidence>
<dbReference type="InterPro" id="IPR029865">
    <property type="entry name" value="KIAA0319-like"/>
</dbReference>